<proteinExistence type="predicted"/>
<protein>
    <submittedName>
        <fullName evidence="4">HD domain-containing protein</fullName>
    </submittedName>
</protein>
<comment type="caution">
    <text evidence="4">The sequence shown here is derived from an EMBL/GenBank/DDBJ whole genome shotgun (WGS) entry which is preliminary data.</text>
</comment>
<dbReference type="GO" id="GO:0046872">
    <property type="term" value="F:metal ion binding"/>
    <property type="evidence" value="ECO:0007669"/>
    <property type="project" value="UniProtKB-KW"/>
</dbReference>
<feature type="non-terminal residue" evidence="4">
    <location>
        <position position="1"/>
    </location>
</feature>
<keyword evidence="2" id="KW-0378">Hydrolase</keyword>
<evidence type="ECO:0000256" key="1">
    <source>
        <dbReference type="ARBA" id="ARBA00022723"/>
    </source>
</evidence>
<gene>
    <name evidence="4" type="ORF">CLV63_122109</name>
</gene>
<dbReference type="SUPFAM" id="SSF109604">
    <property type="entry name" value="HD-domain/PDEase-like"/>
    <property type="match status" value="1"/>
</dbReference>
<keyword evidence="1" id="KW-0479">Metal-binding</keyword>
<reference evidence="4 5" key="1">
    <citation type="submission" date="2018-03" db="EMBL/GenBank/DDBJ databases">
        <title>Genomic Encyclopedia of Archaeal and Bacterial Type Strains, Phase II (KMG-II): from individual species to whole genera.</title>
        <authorList>
            <person name="Goeker M."/>
        </authorList>
    </citation>
    <scope>NUCLEOTIDE SEQUENCE [LARGE SCALE GENOMIC DNA]</scope>
    <source>
        <strain evidence="4 5">DSM 45312</strain>
    </source>
</reference>
<dbReference type="InterPro" id="IPR006674">
    <property type="entry name" value="HD_domain"/>
</dbReference>
<dbReference type="PANTHER" id="PTHR11845">
    <property type="entry name" value="5'-DEOXYNUCLEOTIDASE HDDC2"/>
    <property type="match status" value="1"/>
</dbReference>
<evidence type="ECO:0000256" key="2">
    <source>
        <dbReference type="ARBA" id="ARBA00022801"/>
    </source>
</evidence>
<accession>A0A2P8D022</accession>
<dbReference type="AlphaFoldDB" id="A0A2P8D022"/>
<dbReference type="Gene3D" id="1.10.3210.10">
    <property type="entry name" value="Hypothetical protein af1432"/>
    <property type="match status" value="1"/>
</dbReference>
<dbReference type="Proteomes" id="UP000240542">
    <property type="component" value="Unassembled WGS sequence"/>
</dbReference>
<evidence type="ECO:0000313" key="4">
    <source>
        <dbReference type="EMBL" id="PSK90575.1"/>
    </source>
</evidence>
<feature type="domain" description="HD" evidence="3">
    <location>
        <begin position="93"/>
        <end position="236"/>
    </location>
</feature>
<evidence type="ECO:0000259" key="3">
    <source>
        <dbReference type="Pfam" id="PF13023"/>
    </source>
</evidence>
<dbReference type="PANTHER" id="PTHR11845:SF13">
    <property type="entry name" value="5'-DEOXYNUCLEOTIDASE HDDC2"/>
    <property type="match status" value="1"/>
</dbReference>
<dbReference type="GO" id="GO:0005737">
    <property type="term" value="C:cytoplasm"/>
    <property type="evidence" value="ECO:0007669"/>
    <property type="project" value="TreeGrafter"/>
</dbReference>
<keyword evidence="5" id="KW-1185">Reference proteome</keyword>
<dbReference type="Pfam" id="PF13023">
    <property type="entry name" value="HD_3"/>
    <property type="match status" value="1"/>
</dbReference>
<organism evidence="4 5">
    <name type="scientific">Murinocardiopsis flavida</name>
    <dbReference type="NCBI Taxonomy" id="645275"/>
    <lineage>
        <taxon>Bacteria</taxon>
        <taxon>Bacillati</taxon>
        <taxon>Actinomycetota</taxon>
        <taxon>Actinomycetes</taxon>
        <taxon>Streptosporangiales</taxon>
        <taxon>Nocardiopsidaceae</taxon>
        <taxon>Murinocardiopsis</taxon>
    </lineage>
</organism>
<dbReference type="GO" id="GO:0002953">
    <property type="term" value="F:5'-deoxynucleotidase activity"/>
    <property type="evidence" value="ECO:0007669"/>
    <property type="project" value="InterPro"/>
</dbReference>
<evidence type="ECO:0000313" key="5">
    <source>
        <dbReference type="Proteomes" id="UP000240542"/>
    </source>
</evidence>
<dbReference type="InterPro" id="IPR039356">
    <property type="entry name" value="YfbR/HDDC2"/>
</dbReference>
<name>A0A2P8D022_9ACTN</name>
<sequence length="326" mass="36288">HPRTRPRARRPRRGCGAPRPVPCRGVARGVFHVRTCFQYMRYCLRRPGMIRLIWWCFGGRCAMGAGDGFGRDSGRGERFRVGAGQGPEAAGRRTGWWMAGVRDPESVTEHSWRTSIIPSVIAGLEATDPARAALLAVWHDSQETRGGDVNHLGKKYIERPADPVAVTEDQTSAMPPTLAAMIRGVVAEYEAQESAEARCAKDADKIECMLQGLEYRSQGFANAERWIDNSRARVKTPSGQRLADELLAQGSWDWLRTAMGEMPSAPRTRGGGPRRKFVSALRWKCSPRLRGWGSVRACGGCAFRSLRLLPGWRRCLLCRRRRGCGP</sequence>
<dbReference type="EMBL" id="PYGA01000022">
    <property type="protein sequence ID" value="PSK90575.1"/>
    <property type="molecule type" value="Genomic_DNA"/>
</dbReference>